<comment type="similarity">
    <text evidence="3">Belongs to the synaptobrevin family.</text>
</comment>
<evidence type="ECO:0000256" key="6">
    <source>
        <dbReference type="ARBA" id="ARBA00022824"/>
    </source>
</evidence>
<evidence type="ECO:0000256" key="2">
    <source>
        <dbReference type="ARBA" id="ARBA00004409"/>
    </source>
</evidence>
<dbReference type="InterPro" id="IPR011012">
    <property type="entry name" value="Longin-like_dom_sf"/>
</dbReference>
<reference evidence="17" key="1">
    <citation type="submission" date="2022-11" db="EMBL/GenBank/DDBJ databases">
        <authorList>
            <person name="Petersen C."/>
        </authorList>
    </citation>
    <scope>NUCLEOTIDE SEQUENCE</scope>
    <source>
        <strain evidence="17">IBT 19713</strain>
    </source>
</reference>
<evidence type="ECO:0000256" key="12">
    <source>
        <dbReference type="ARBA" id="ARBA00024249"/>
    </source>
</evidence>
<dbReference type="InterPro" id="IPR010908">
    <property type="entry name" value="Longin_dom"/>
</dbReference>
<feature type="transmembrane region" description="Helical" evidence="14">
    <location>
        <begin position="281"/>
        <end position="299"/>
    </location>
</feature>
<dbReference type="CDD" id="cd14824">
    <property type="entry name" value="Longin"/>
    <property type="match status" value="1"/>
</dbReference>
<evidence type="ECO:0000256" key="13">
    <source>
        <dbReference type="PROSITE-ProRule" id="PRU00290"/>
    </source>
</evidence>
<proteinExistence type="inferred from homology"/>
<gene>
    <name evidence="17" type="ORF">N7468_000333</name>
</gene>
<comment type="subcellular location">
    <subcellularLocation>
        <location evidence="1">Endoplasmic reticulum membrane</location>
        <topology evidence="1">Single-pass type IV membrane protein</topology>
    </subcellularLocation>
    <subcellularLocation>
        <location evidence="2">Golgi apparatus membrane</location>
        <topology evidence="2">Single-pass type IV membrane protein</topology>
    </subcellularLocation>
</comment>
<evidence type="ECO:0000259" key="15">
    <source>
        <dbReference type="PROSITE" id="PS50859"/>
    </source>
</evidence>
<dbReference type="AlphaFoldDB" id="A0A9W9PK38"/>
<dbReference type="PROSITE" id="PS50859">
    <property type="entry name" value="LONGIN"/>
    <property type="match status" value="1"/>
</dbReference>
<dbReference type="OrthoDB" id="1719357at2759"/>
<dbReference type="Gene3D" id="3.30.450.50">
    <property type="entry name" value="Longin domain"/>
    <property type="match status" value="1"/>
</dbReference>
<evidence type="ECO:0000256" key="1">
    <source>
        <dbReference type="ARBA" id="ARBA00004163"/>
    </source>
</evidence>
<keyword evidence="8 14" id="KW-1133">Transmembrane helix</keyword>
<accession>A0A9W9PK38</accession>
<keyword evidence="10 13" id="KW-0175">Coiled coil</keyword>
<dbReference type="GO" id="GO:0015031">
    <property type="term" value="P:protein transport"/>
    <property type="evidence" value="ECO:0007669"/>
    <property type="project" value="UniProtKB-KW"/>
</dbReference>
<dbReference type="GO" id="GO:0006888">
    <property type="term" value="P:endoplasmic reticulum to Golgi vesicle-mediated transport"/>
    <property type="evidence" value="ECO:0007669"/>
    <property type="project" value="InterPro"/>
</dbReference>
<name>A0A9W9PK38_9EURO</name>
<dbReference type="FunFam" id="1.20.5.110:FF:000014">
    <property type="entry name" value="Transport protein sec22"/>
    <property type="match status" value="1"/>
</dbReference>
<evidence type="ECO:0000256" key="4">
    <source>
        <dbReference type="ARBA" id="ARBA00022448"/>
    </source>
</evidence>
<keyword evidence="6" id="KW-0256">Endoplasmic reticulum</keyword>
<evidence type="ECO:0000256" key="5">
    <source>
        <dbReference type="ARBA" id="ARBA00022692"/>
    </source>
</evidence>
<dbReference type="CDD" id="cd15866">
    <property type="entry name" value="R-SNARE_SEC22"/>
    <property type="match status" value="1"/>
</dbReference>
<keyword evidence="7" id="KW-0653">Protein transport</keyword>
<dbReference type="PANTHER" id="PTHR45837">
    <property type="entry name" value="VESICLE-TRAFFICKING PROTEIN SEC22B"/>
    <property type="match status" value="1"/>
</dbReference>
<dbReference type="GO" id="GO:0006890">
    <property type="term" value="P:retrograde vesicle-mediated transport, Golgi to endoplasmic reticulum"/>
    <property type="evidence" value="ECO:0007669"/>
    <property type="project" value="InterPro"/>
</dbReference>
<dbReference type="GO" id="GO:0005789">
    <property type="term" value="C:endoplasmic reticulum membrane"/>
    <property type="evidence" value="ECO:0007669"/>
    <property type="project" value="UniProtKB-SubCell"/>
</dbReference>
<dbReference type="EMBL" id="JAPQKS010000001">
    <property type="protein sequence ID" value="KAJ5248882.1"/>
    <property type="molecule type" value="Genomic_DNA"/>
</dbReference>
<evidence type="ECO:0000313" key="17">
    <source>
        <dbReference type="EMBL" id="KAJ5248882.1"/>
    </source>
</evidence>
<sequence>MSLSIRIDLSLVIKCSSLHLPRAFLDVSLTALATRESVGDMALCSCLATFAQGGVFEGPWGACKSCDLPLLTAFVSRDIVADCAVDAQQLSPLNSQGLVRMVKSTQISRLDELSEIKGQAKMIFRRLNRNSAPQASIESGQYNLHYTIKEDICFLCICDRSYPRKLAFTYLADLASEFTTTYSPSQYQSPNLRPYAFVEFDTFIQRTKKLYQDSRASQNLDKLNDELRDVTKVMTKNIEDLLYRGDSLERMGELSGRLREDSKKYRRAAVRINWELLVKQYGPFAGVGLVIFIFLFWRFF</sequence>
<keyword evidence="18" id="KW-1185">Reference proteome</keyword>
<dbReference type="Gene3D" id="1.20.5.110">
    <property type="match status" value="1"/>
</dbReference>
<keyword evidence="9" id="KW-0333">Golgi apparatus</keyword>
<keyword evidence="11 14" id="KW-0472">Membrane</keyword>
<feature type="domain" description="V-SNARE coiled-coil homology" evidence="16">
    <location>
        <begin position="219"/>
        <end position="279"/>
    </location>
</feature>
<reference evidence="17" key="2">
    <citation type="journal article" date="2023" name="IMA Fungus">
        <title>Comparative genomic study of the Penicillium genus elucidates a diverse pangenome and 15 lateral gene transfer events.</title>
        <authorList>
            <person name="Petersen C."/>
            <person name="Sorensen T."/>
            <person name="Nielsen M.R."/>
            <person name="Sondergaard T.E."/>
            <person name="Sorensen J.L."/>
            <person name="Fitzpatrick D.A."/>
            <person name="Frisvad J.C."/>
            <person name="Nielsen K.L."/>
        </authorList>
    </citation>
    <scope>NUCLEOTIDE SEQUENCE</scope>
    <source>
        <strain evidence="17">IBT 19713</strain>
    </source>
</reference>
<protein>
    <recommendedName>
        <fullName evidence="12">Protein transport protein SEC22</fullName>
    </recommendedName>
</protein>
<evidence type="ECO:0000256" key="11">
    <source>
        <dbReference type="ARBA" id="ARBA00023136"/>
    </source>
</evidence>
<dbReference type="Pfam" id="PF13774">
    <property type="entry name" value="Longin"/>
    <property type="match status" value="1"/>
</dbReference>
<organism evidence="17 18">
    <name type="scientific">Penicillium chermesinum</name>
    <dbReference type="NCBI Taxonomy" id="63820"/>
    <lineage>
        <taxon>Eukaryota</taxon>
        <taxon>Fungi</taxon>
        <taxon>Dikarya</taxon>
        <taxon>Ascomycota</taxon>
        <taxon>Pezizomycotina</taxon>
        <taxon>Eurotiomycetes</taxon>
        <taxon>Eurotiomycetidae</taxon>
        <taxon>Eurotiales</taxon>
        <taxon>Aspergillaceae</taxon>
        <taxon>Penicillium</taxon>
    </lineage>
</organism>
<evidence type="ECO:0000256" key="10">
    <source>
        <dbReference type="ARBA" id="ARBA00023054"/>
    </source>
</evidence>
<dbReference type="SMART" id="SM01270">
    <property type="entry name" value="Longin"/>
    <property type="match status" value="1"/>
</dbReference>
<evidence type="ECO:0000313" key="18">
    <source>
        <dbReference type="Proteomes" id="UP001150941"/>
    </source>
</evidence>
<comment type="caution">
    <text evidence="17">The sequence shown here is derived from an EMBL/GenBank/DDBJ whole genome shotgun (WGS) entry which is preliminary data.</text>
</comment>
<evidence type="ECO:0000256" key="14">
    <source>
        <dbReference type="SAM" id="Phobius"/>
    </source>
</evidence>
<keyword evidence="4" id="KW-0813">Transport</keyword>
<dbReference type="GO" id="GO:0005484">
    <property type="term" value="F:SNAP receptor activity"/>
    <property type="evidence" value="ECO:0007669"/>
    <property type="project" value="InterPro"/>
</dbReference>
<dbReference type="SUPFAM" id="SSF58038">
    <property type="entry name" value="SNARE fusion complex"/>
    <property type="match status" value="1"/>
</dbReference>
<evidence type="ECO:0000256" key="9">
    <source>
        <dbReference type="ARBA" id="ARBA00023034"/>
    </source>
</evidence>
<dbReference type="GO" id="GO:0000139">
    <property type="term" value="C:Golgi membrane"/>
    <property type="evidence" value="ECO:0007669"/>
    <property type="project" value="UniProtKB-SubCell"/>
</dbReference>
<feature type="domain" description="Longin" evidence="15">
    <location>
        <begin position="74"/>
        <end position="204"/>
    </location>
</feature>
<dbReference type="InterPro" id="IPR042855">
    <property type="entry name" value="V_SNARE_CC"/>
</dbReference>
<dbReference type="PROSITE" id="PS50892">
    <property type="entry name" value="V_SNARE"/>
    <property type="match status" value="1"/>
</dbReference>
<dbReference type="SUPFAM" id="SSF64356">
    <property type="entry name" value="SNARE-like"/>
    <property type="match status" value="1"/>
</dbReference>
<dbReference type="Pfam" id="PF00957">
    <property type="entry name" value="Synaptobrevin"/>
    <property type="match status" value="1"/>
</dbReference>
<evidence type="ECO:0000259" key="16">
    <source>
        <dbReference type="PROSITE" id="PS50892"/>
    </source>
</evidence>
<dbReference type="RefSeq" id="XP_058335661.1">
    <property type="nucleotide sequence ID" value="XM_058469630.1"/>
</dbReference>
<dbReference type="Proteomes" id="UP001150941">
    <property type="component" value="Unassembled WGS sequence"/>
</dbReference>
<dbReference type="GeneID" id="83196933"/>
<evidence type="ECO:0000256" key="7">
    <source>
        <dbReference type="ARBA" id="ARBA00022927"/>
    </source>
</evidence>
<evidence type="ECO:0000256" key="8">
    <source>
        <dbReference type="ARBA" id="ARBA00022989"/>
    </source>
</evidence>
<dbReference type="InterPro" id="IPR044565">
    <property type="entry name" value="Sec22"/>
</dbReference>
<keyword evidence="5 14" id="KW-0812">Transmembrane</keyword>
<evidence type="ECO:0000256" key="3">
    <source>
        <dbReference type="ARBA" id="ARBA00008025"/>
    </source>
</evidence>